<feature type="region of interest" description="Disordered" evidence="6">
    <location>
        <begin position="757"/>
        <end position="784"/>
    </location>
</feature>
<dbReference type="SUPFAM" id="SSF48371">
    <property type="entry name" value="ARM repeat"/>
    <property type="match status" value="2"/>
</dbReference>
<proteinExistence type="predicted"/>
<dbReference type="PROSITE" id="PS50077">
    <property type="entry name" value="HEAT_REPEAT"/>
    <property type="match status" value="1"/>
</dbReference>
<accession>A0A6M2DJN9</accession>
<dbReference type="EMBL" id="GIIL01002540">
    <property type="protein sequence ID" value="NOV46266.1"/>
    <property type="molecule type" value="Transcribed_RNA"/>
</dbReference>
<feature type="compositionally biased region" description="Low complexity" evidence="6">
    <location>
        <begin position="640"/>
        <end position="654"/>
    </location>
</feature>
<protein>
    <submittedName>
        <fullName evidence="8">Putative microtubule associated-protein orbit</fullName>
    </submittedName>
</protein>
<feature type="repeat" description="HEAT" evidence="5">
    <location>
        <begin position="167"/>
        <end position="205"/>
    </location>
</feature>
<evidence type="ECO:0000256" key="1">
    <source>
        <dbReference type="ARBA" id="ARBA00004245"/>
    </source>
</evidence>
<dbReference type="Gene3D" id="1.25.10.10">
    <property type="entry name" value="Leucine-rich Repeat Variant"/>
    <property type="match status" value="4"/>
</dbReference>
<dbReference type="GO" id="GO:0005876">
    <property type="term" value="C:spindle microtubule"/>
    <property type="evidence" value="ECO:0007669"/>
    <property type="project" value="TreeGrafter"/>
</dbReference>
<keyword evidence="4" id="KW-0206">Cytoskeleton</keyword>
<keyword evidence="3" id="KW-0677">Repeat</keyword>
<reference evidence="8" key="1">
    <citation type="submission" date="2020-03" db="EMBL/GenBank/DDBJ databases">
        <title>Transcriptomic Profiling of the Digestive Tract of the Rat Flea, Xenopsylla cheopis, Following Blood Feeding and Infection with Yersinia pestis.</title>
        <authorList>
            <person name="Bland D.M."/>
            <person name="Martens C.A."/>
            <person name="Virtaneva K."/>
            <person name="Kanakabandi K."/>
            <person name="Long D."/>
            <person name="Rosenke R."/>
            <person name="Saturday G.A."/>
            <person name="Hoyt F.H."/>
            <person name="Bruno D.P."/>
            <person name="Ribeiro J.M.C."/>
            <person name="Hinnebusch J."/>
        </authorList>
    </citation>
    <scope>NUCLEOTIDE SEQUENCE</scope>
</reference>
<dbReference type="GO" id="GO:0072686">
    <property type="term" value="C:mitotic spindle"/>
    <property type="evidence" value="ECO:0007669"/>
    <property type="project" value="TreeGrafter"/>
</dbReference>
<evidence type="ECO:0000259" key="7">
    <source>
        <dbReference type="SMART" id="SM01349"/>
    </source>
</evidence>
<feature type="domain" description="TOG" evidence="7">
    <location>
        <begin position="801"/>
        <end position="1041"/>
    </location>
</feature>
<feature type="region of interest" description="Disordered" evidence="6">
    <location>
        <begin position="605"/>
        <end position="695"/>
    </location>
</feature>
<evidence type="ECO:0000256" key="3">
    <source>
        <dbReference type="ARBA" id="ARBA00022737"/>
    </source>
</evidence>
<feature type="region of interest" description="Disordered" evidence="6">
    <location>
        <begin position="1131"/>
        <end position="1171"/>
    </location>
</feature>
<dbReference type="GO" id="GO:0005815">
    <property type="term" value="C:microtubule organizing center"/>
    <property type="evidence" value="ECO:0007669"/>
    <property type="project" value="TreeGrafter"/>
</dbReference>
<evidence type="ECO:0000313" key="8">
    <source>
        <dbReference type="EMBL" id="NOV46266.1"/>
    </source>
</evidence>
<dbReference type="InterPro" id="IPR021133">
    <property type="entry name" value="HEAT_type_2"/>
</dbReference>
<feature type="region of interest" description="Disordered" evidence="6">
    <location>
        <begin position="524"/>
        <end position="547"/>
    </location>
</feature>
<dbReference type="GO" id="GO:0040001">
    <property type="term" value="P:establishment of mitotic spindle localization"/>
    <property type="evidence" value="ECO:0007669"/>
    <property type="project" value="TreeGrafter"/>
</dbReference>
<dbReference type="GO" id="GO:1902903">
    <property type="term" value="P:regulation of supramolecular fiber organization"/>
    <property type="evidence" value="ECO:0007669"/>
    <property type="project" value="UniProtKB-ARBA"/>
</dbReference>
<dbReference type="InterPro" id="IPR024395">
    <property type="entry name" value="CLASP_N_dom"/>
</dbReference>
<feature type="compositionally biased region" description="Polar residues" evidence="6">
    <location>
        <begin position="682"/>
        <end position="694"/>
    </location>
</feature>
<evidence type="ECO:0000256" key="4">
    <source>
        <dbReference type="ARBA" id="ARBA00023212"/>
    </source>
</evidence>
<dbReference type="Pfam" id="PF12348">
    <property type="entry name" value="CLASP_N"/>
    <property type="match status" value="2"/>
</dbReference>
<dbReference type="GO" id="GO:0045180">
    <property type="term" value="C:basal cortex"/>
    <property type="evidence" value="ECO:0007669"/>
    <property type="project" value="TreeGrafter"/>
</dbReference>
<dbReference type="InterPro" id="IPR016024">
    <property type="entry name" value="ARM-type_fold"/>
</dbReference>
<keyword evidence="2" id="KW-0963">Cytoplasm</keyword>
<feature type="compositionally biased region" description="Polar residues" evidence="6">
    <location>
        <begin position="1143"/>
        <end position="1168"/>
    </location>
</feature>
<organism evidence="8">
    <name type="scientific">Xenopsylla cheopis</name>
    <name type="common">Oriental rat flea</name>
    <name type="synonym">Pulex cheopis</name>
    <dbReference type="NCBI Taxonomy" id="163159"/>
    <lineage>
        <taxon>Eukaryota</taxon>
        <taxon>Metazoa</taxon>
        <taxon>Ecdysozoa</taxon>
        <taxon>Arthropoda</taxon>
        <taxon>Hexapoda</taxon>
        <taxon>Insecta</taxon>
        <taxon>Pterygota</taxon>
        <taxon>Neoptera</taxon>
        <taxon>Endopterygota</taxon>
        <taxon>Siphonaptera</taxon>
        <taxon>Pulicidae</taxon>
        <taxon>Xenopsyllinae</taxon>
        <taxon>Xenopsylla</taxon>
    </lineage>
</organism>
<dbReference type="GO" id="GO:0000776">
    <property type="term" value="C:kinetochore"/>
    <property type="evidence" value="ECO:0007669"/>
    <property type="project" value="TreeGrafter"/>
</dbReference>
<dbReference type="SMART" id="SM01349">
    <property type="entry name" value="TOG"/>
    <property type="match status" value="4"/>
</dbReference>
<feature type="domain" description="TOG" evidence="7">
    <location>
        <begin position="2"/>
        <end position="231"/>
    </location>
</feature>
<sequence>MSLKPASLDEFIGLLSKTDLRQRQNLADALVTYLADHNNSLECEDLGLLVDGLLPWLDGGNFKIAQSTLEVFNELIGRLGSDFSAYAATVLTHIIDRLGDSRETVREKALIVLQKLTECQVFSAQILLSKLIPYFKHKNAKLREEILRCVVLTLNEHGSQALSLKTFIPCIMSLLSDPNSAVRDASINTLVEIYKHVGERLRVDLRKKDIPAPKLALLENRFDEAKNLGLLLPSATGPADEPDNLIIPRPAKPVKRAASMPLKKGMNNPAEAPGEAGSVSVEIFENSFESVPHINLFSPRDLDDHIKVIKLVIGDKDMGWEKRVDALRKIRSLLMADVMSYPSFMTYIKDLSISFLLIIKELRSQVIRETCITIAYMSKIIGNKLDQFCAYILNELIVTLIPNAAKVISSAGTLTLKYIIRYVHSPKLIPPILQNIIISKSKDVRSTLCDILSELLEQWSTNCLEKNVIPIKDAIKKGIGDADPDARKYSRKAFWQFKRHFPDIADALYNTCDITQQKALDREHSGSATSSIRGSNGFLHSLGAGKNPVIKERRSSQGMKSPASTHITDSRAIGGFRSVSAVDTAAAQRAKARLQYSNMARMKVTSGTASLPRARKQAPSPRVLQQSPERSARSRGPGVSHSQPTSRSTSPSSRLHGAYGTYSIHKPVTSAKKKGSGIPRSLASSRETSPTRTGTYRRMLFNNKRDRPPINPNKPVMAQKILQQSREAELSLADALMDDQDPLDEFSRLSLGNRRISTGANTGMMRDEHSDDSENSSVCSERSFSSIHGPMDNYSWSGSQTKLGAQDISQIIVNCASTNVKERYTGLRHLIQYFKDGNSLELRDLQTITEMFTKLFTDSQIKVYTLFIDTVNELIMAHANDLHDWLYILLTRLFNKLGTDILGSICNRIMRTLEIINEYFPTHLQMKCVFRFLTNNAQTPNIKTKIATLKFLKTLTTSYDVSNNFYYQDPASKALLKIITFSSDPKSSELRTEAKYCLVAIYNCNTVKTTMLINELPNQSRDIAMNIIQNYIKRPGGFDSPHSPSSCVSPKLLQSPVQTYYMPGTSIGRTSRLNSVESESMNQEEVYKSIYKTTAEIQNYSFETSGYTKLGKDTTSKDSGISQMSNAEMIAAPNGLNGHGTDESSNGSKTQSADTSESGTPEIQLDSQNGHKERDIIEASIKLTKDDAPNLIGETLDELYFVIRNGNCQLVIENFKAILRTLVDIIGNTSDVQNAVRAQHVIVSIFRRAEMKPCWINYIELLLLKIINNFKECKEIARDADFALTHIAKVLPVDLAIQVVHPIIATGEYPLNFGAVKLLTELTKSHGEEITDQHLDMVMNSLSMLTDHSASAMRKATVFCIVEMHLALGEERVKPYISHLSASKIRLLRVYIDKNKSTKKPS</sequence>
<dbReference type="GO" id="GO:0005881">
    <property type="term" value="C:cytoplasmic microtubule"/>
    <property type="evidence" value="ECO:0007669"/>
    <property type="project" value="TreeGrafter"/>
</dbReference>
<dbReference type="PANTHER" id="PTHR21567">
    <property type="entry name" value="CLASP"/>
    <property type="match status" value="1"/>
</dbReference>
<dbReference type="GO" id="GO:0090307">
    <property type="term" value="P:mitotic spindle assembly"/>
    <property type="evidence" value="ECO:0007669"/>
    <property type="project" value="TreeGrafter"/>
</dbReference>
<dbReference type="InterPro" id="IPR034085">
    <property type="entry name" value="TOG"/>
</dbReference>
<evidence type="ECO:0000256" key="5">
    <source>
        <dbReference type="PROSITE-ProRule" id="PRU00103"/>
    </source>
</evidence>
<dbReference type="GO" id="GO:0031110">
    <property type="term" value="P:regulation of microtubule polymerization or depolymerization"/>
    <property type="evidence" value="ECO:0007669"/>
    <property type="project" value="UniProtKB-ARBA"/>
</dbReference>
<evidence type="ECO:0000256" key="2">
    <source>
        <dbReference type="ARBA" id="ARBA00022490"/>
    </source>
</evidence>
<dbReference type="InterPro" id="IPR011989">
    <property type="entry name" value="ARM-like"/>
</dbReference>
<comment type="subcellular location">
    <subcellularLocation>
        <location evidence="1">Cytoplasm</location>
        <location evidence="1">Cytoskeleton</location>
    </subcellularLocation>
</comment>
<feature type="domain" description="TOG" evidence="7">
    <location>
        <begin position="1169"/>
        <end position="1401"/>
    </location>
</feature>
<dbReference type="GO" id="GO:0008017">
    <property type="term" value="F:microtubule binding"/>
    <property type="evidence" value="ECO:0007669"/>
    <property type="project" value="TreeGrafter"/>
</dbReference>
<name>A0A6M2DJN9_XENCH</name>
<dbReference type="PANTHER" id="PTHR21567:SF9">
    <property type="entry name" value="CLIP-ASSOCIATING PROTEIN"/>
    <property type="match status" value="1"/>
</dbReference>
<feature type="compositionally biased region" description="Polar residues" evidence="6">
    <location>
        <begin position="775"/>
        <end position="784"/>
    </location>
</feature>
<feature type="domain" description="TOG" evidence="7">
    <location>
        <begin position="295"/>
        <end position="532"/>
    </location>
</feature>
<evidence type="ECO:0000256" key="6">
    <source>
        <dbReference type="SAM" id="MobiDB-lite"/>
    </source>
</evidence>